<dbReference type="PANTHER" id="PTHR35004">
    <property type="entry name" value="TRANSPOSASE RV3428C-RELATED"/>
    <property type="match status" value="1"/>
</dbReference>
<dbReference type="InterPro" id="IPR036397">
    <property type="entry name" value="RNaseH_sf"/>
</dbReference>
<dbReference type="Gene3D" id="3.30.420.10">
    <property type="entry name" value="Ribonuclease H-like superfamily/Ribonuclease H"/>
    <property type="match status" value="1"/>
</dbReference>
<dbReference type="RefSeq" id="WP_062188585.1">
    <property type="nucleotide sequence ID" value="NZ_CP053675.1"/>
</dbReference>
<dbReference type="STRING" id="1789004.FEMY_23120"/>
<dbReference type="EMBL" id="LRRD01000103">
    <property type="protein sequence ID" value="KXW57167.1"/>
    <property type="molecule type" value="Genomic_DNA"/>
</dbReference>
<organism evidence="1 2">
    <name type="scientific">Ferrovum myxofaciens</name>
    <dbReference type="NCBI Taxonomy" id="416213"/>
    <lineage>
        <taxon>Bacteria</taxon>
        <taxon>Pseudomonadati</taxon>
        <taxon>Pseudomonadota</taxon>
        <taxon>Betaproteobacteria</taxon>
        <taxon>Ferrovales</taxon>
        <taxon>Ferrovaceae</taxon>
        <taxon>Ferrovum</taxon>
    </lineage>
</organism>
<name>A0A149VVD1_9PROT</name>
<dbReference type="PATRIC" id="fig|1789004.3.peg.2437"/>
<dbReference type="GO" id="GO:0003676">
    <property type="term" value="F:nucleic acid binding"/>
    <property type="evidence" value="ECO:0007669"/>
    <property type="project" value="InterPro"/>
</dbReference>
<protein>
    <submittedName>
        <fullName evidence="1">Integrase core domain protein</fullName>
    </submittedName>
</protein>
<dbReference type="Proteomes" id="UP000075653">
    <property type="component" value="Unassembled WGS sequence"/>
</dbReference>
<evidence type="ECO:0000313" key="1">
    <source>
        <dbReference type="EMBL" id="KXW57167.1"/>
    </source>
</evidence>
<proteinExistence type="predicted"/>
<accession>A0A149VVD1</accession>
<comment type="caution">
    <text evidence="1">The sequence shown here is derived from an EMBL/GenBank/DDBJ whole genome shotgun (WGS) entry which is preliminary data.</text>
</comment>
<keyword evidence="2" id="KW-1185">Reference proteome</keyword>
<reference evidence="1 2" key="1">
    <citation type="submission" date="2016-01" db="EMBL/GenBank/DDBJ databases">
        <title>Genome sequence of the acidophilic iron oxidising Ferrovum strain Z-31.</title>
        <authorList>
            <person name="Poehlein A."/>
            <person name="Ullrich S.R."/>
            <person name="Schloemann M."/>
            <person name="Muehling M."/>
            <person name="Daniel R."/>
        </authorList>
    </citation>
    <scope>NUCLEOTIDE SEQUENCE [LARGE SCALE GENOMIC DNA]</scope>
    <source>
        <strain evidence="1 2">Z-31</strain>
    </source>
</reference>
<dbReference type="PROSITE" id="PS50994">
    <property type="entry name" value="INTEGRASE"/>
    <property type="match status" value="1"/>
</dbReference>
<evidence type="ECO:0000313" key="2">
    <source>
        <dbReference type="Proteomes" id="UP000075653"/>
    </source>
</evidence>
<dbReference type="Pfam" id="PF00665">
    <property type="entry name" value="rve"/>
    <property type="match status" value="1"/>
</dbReference>
<dbReference type="InterPro" id="IPR012337">
    <property type="entry name" value="RNaseH-like_sf"/>
</dbReference>
<sequence>MPIPNETSARDRWSRLRLLIIGQLLAAPPPRGELKSRLLDLSRQTWRHPIHGGEIRFGVSTLERWLARARQSPDPAAFLATVPRLDAGSVRVISEPLAQAIRTQYADRPKWNIQLHYDNLRLVFGANEFPSYATVLRFFRAQGLWRVRDPRGGPQRTAVPDGTREVRSFEATHVGALFHLDGHQGSLKVLNRQGEWITPIALGVIDDHSRLICHLQWYAHENTECLVHCVSQALQRRGSPRTIYSDNGSAMISGEFTAGLHHLGILALNTRPRSAWMNGKQETLWNRVESRLMAMLDAIPNLTLAQLNEASFAWVEHEYQVSPHRELNGATPMQRFIASPSVLRECPDSETLRRHFRIEVTRKQRQSDGTVSLDGRRFEIPQAFGHLRELTLRYARWDRNQADIVDSRSGVIQATIYPLDKTRHGDGRRRQIIQPTPDTLLKSAQSAATPSDPQAPLMRHLLAQFAATGLPPAYLELDDASPAQETHP</sequence>
<accession>A0A859A5V0</accession>
<dbReference type="AlphaFoldDB" id="A0A149VVD1"/>
<dbReference type="SUPFAM" id="SSF53098">
    <property type="entry name" value="Ribonuclease H-like"/>
    <property type="match status" value="1"/>
</dbReference>
<dbReference type="PANTHER" id="PTHR35004:SF6">
    <property type="entry name" value="TRANSPOSASE"/>
    <property type="match status" value="1"/>
</dbReference>
<gene>
    <name evidence="1" type="ORF">FEMY_23120</name>
</gene>
<dbReference type="GO" id="GO:0015074">
    <property type="term" value="P:DNA integration"/>
    <property type="evidence" value="ECO:0007669"/>
    <property type="project" value="InterPro"/>
</dbReference>
<dbReference type="InterPro" id="IPR001584">
    <property type="entry name" value="Integrase_cat-core"/>
</dbReference>